<evidence type="ECO:0000313" key="2">
    <source>
        <dbReference type="Proteomes" id="UP001482620"/>
    </source>
</evidence>
<sequence>MSILILIFKAGATGSPPPEVVSTVMCLAAFGLDCHTFETCILVRELNMLKFARKDRCCILLDQSENDHPDRLSSHSLVQIQGSVMLQGCVSSLCKPHFGFCDGSINAEKSSRHFRAKYAAFSETSFMYIFFTKPI</sequence>
<reference evidence="1 2" key="1">
    <citation type="submission" date="2021-06" db="EMBL/GenBank/DDBJ databases">
        <authorList>
            <person name="Palmer J.M."/>
        </authorList>
    </citation>
    <scope>NUCLEOTIDE SEQUENCE [LARGE SCALE GENOMIC DNA]</scope>
    <source>
        <strain evidence="2">if_2019</strain>
        <tissue evidence="1">Muscle</tissue>
    </source>
</reference>
<proteinExistence type="predicted"/>
<accession>A0ABV0V7T9</accession>
<evidence type="ECO:0008006" key="3">
    <source>
        <dbReference type="Google" id="ProtNLM"/>
    </source>
</evidence>
<dbReference type="EMBL" id="JAHRIQ010097695">
    <property type="protein sequence ID" value="MEQ2253412.1"/>
    <property type="molecule type" value="Genomic_DNA"/>
</dbReference>
<gene>
    <name evidence="1" type="ORF">ILYODFUR_031807</name>
</gene>
<organism evidence="1 2">
    <name type="scientific">Ilyodon furcidens</name>
    <name type="common">goldbreast splitfin</name>
    <dbReference type="NCBI Taxonomy" id="33524"/>
    <lineage>
        <taxon>Eukaryota</taxon>
        <taxon>Metazoa</taxon>
        <taxon>Chordata</taxon>
        <taxon>Craniata</taxon>
        <taxon>Vertebrata</taxon>
        <taxon>Euteleostomi</taxon>
        <taxon>Actinopterygii</taxon>
        <taxon>Neopterygii</taxon>
        <taxon>Teleostei</taxon>
        <taxon>Neoteleostei</taxon>
        <taxon>Acanthomorphata</taxon>
        <taxon>Ovalentaria</taxon>
        <taxon>Atherinomorphae</taxon>
        <taxon>Cyprinodontiformes</taxon>
        <taxon>Goodeidae</taxon>
        <taxon>Ilyodon</taxon>
    </lineage>
</organism>
<name>A0ABV0V7T9_9TELE</name>
<dbReference type="Proteomes" id="UP001482620">
    <property type="component" value="Unassembled WGS sequence"/>
</dbReference>
<keyword evidence="2" id="KW-1185">Reference proteome</keyword>
<evidence type="ECO:0000313" key="1">
    <source>
        <dbReference type="EMBL" id="MEQ2253412.1"/>
    </source>
</evidence>
<protein>
    <recommendedName>
        <fullName evidence="3">Secreted protein</fullName>
    </recommendedName>
</protein>
<comment type="caution">
    <text evidence="1">The sequence shown here is derived from an EMBL/GenBank/DDBJ whole genome shotgun (WGS) entry which is preliminary data.</text>
</comment>